<gene>
    <name evidence="7" type="ORF">H4P12_12495</name>
</gene>
<dbReference type="InterPro" id="IPR029063">
    <property type="entry name" value="SAM-dependent_MTases_sf"/>
</dbReference>
<organism evidence="7 8">
    <name type="scientific">Paracoccus amoyensis</name>
    <dbReference type="NCBI Taxonomy" id="2760093"/>
    <lineage>
        <taxon>Bacteria</taxon>
        <taxon>Pseudomonadati</taxon>
        <taxon>Pseudomonadota</taxon>
        <taxon>Alphaproteobacteria</taxon>
        <taxon>Rhodobacterales</taxon>
        <taxon>Paracoccaceae</taxon>
        <taxon>Paracoccus</taxon>
    </lineage>
</organism>
<evidence type="ECO:0000259" key="6">
    <source>
        <dbReference type="SMART" id="SM00470"/>
    </source>
</evidence>
<keyword evidence="2" id="KW-0808">Transferase</keyword>
<evidence type="ECO:0000313" key="7">
    <source>
        <dbReference type="EMBL" id="MBC9247510.1"/>
    </source>
</evidence>
<keyword evidence="8" id="KW-1185">Reference proteome</keyword>
<dbReference type="EC" id="2.1.1.-" evidence="4"/>
<comment type="caution">
    <text evidence="7">The sequence shown here is derived from an EMBL/GenBank/DDBJ whole genome shotgun (WGS) entry which is preliminary data.</text>
</comment>
<comment type="catalytic activity">
    <reaction evidence="3">
        <text>a 2'-deoxyadenosine in DNA + S-adenosyl-L-methionine = an N(6)-methyl-2'-deoxyadenosine in DNA + S-adenosyl-L-homocysteine + H(+)</text>
        <dbReference type="Rhea" id="RHEA:15197"/>
        <dbReference type="Rhea" id="RHEA-COMP:12418"/>
        <dbReference type="Rhea" id="RHEA-COMP:12419"/>
        <dbReference type="ChEBI" id="CHEBI:15378"/>
        <dbReference type="ChEBI" id="CHEBI:57856"/>
        <dbReference type="ChEBI" id="CHEBI:59789"/>
        <dbReference type="ChEBI" id="CHEBI:90615"/>
        <dbReference type="ChEBI" id="CHEBI:90616"/>
        <dbReference type="EC" id="2.1.1.72"/>
    </reaction>
</comment>
<dbReference type="Pfam" id="PF01555">
    <property type="entry name" value="N6_N4_Mtase"/>
    <property type="match status" value="1"/>
</dbReference>
<dbReference type="SUPFAM" id="SSF110849">
    <property type="entry name" value="ParB/Sulfiredoxin"/>
    <property type="match status" value="1"/>
</dbReference>
<dbReference type="SMART" id="SM00470">
    <property type="entry name" value="ParB"/>
    <property type="match status" value="1"/>
</dbReference>
<dbReference type="Proteomes" id="UP000608594">
    <property type="component" value="Unassembled WGS sequence"/>
</dbReference>
<name>A0A926JD15_9RHOB</name>
<feature type="domain" description="ParB-like N-terminal" evidence="6">
    <location>
        <begin position="11"/>
        <end position="97"/>
    </location>
</feature>
<dbReference type="Gene3D" id="3.40.50.150">
    <property type="entry name" value="Vaccinia Virus protein VP39"/>
    <property type="match status" value="1"/>
</dbReference>
<dbReference type="InterPro" id="IPR001091">
    <property type="entry name" value="RM_Methyltransferase"/>
</dbReference>
<proteinExistence type="inferred from homology"/>
<evidence type="ECO:0000256" key="4">
    <source>
        <dbReference type="RuleBase" id="RU362026"/>
    </source>
</evidence>
<dbReference type="PIRSF" id="PIRSF036758">
    <property type="entry name" value="Aden_M_ParB"/>
    <property type="match status" value="1"/>
</dbReference>
<evidence type="ECO:0000313" key="8">
    <source>
        <dbReference type="Proteomes" id="UP000608594"/>
    </source>
</evidence>
<reference evidence="7" key="1">
    <citation type="submission" date="2020-08" db="EMBL/GenBank/DDBJ databases">
        <title>Paracoccus amoyensis sp. nov., isolated from the surface seawater at coast of Xiamen, Fujian.</title>
        <authorList>
            <person name="Lyu L."/>
        </authorList>
    </citation>
    <scope>NUCLEOTIDE SEQUENCE</scope>
    <source>
        <strain evidence="7">11-3</strain>
    </source>
</reference>
<feature type="region of interest" description="Disordered" evidence="5">
    <location>
        <begin position="139"/>
        <end position="163"/>
    </location>
</feature>
<dbReference type="InterPro" id="IPR015840">
    <property type="entry name" value="DNA_MeTrfase_ParB"/>
</dbReference>
<dbReference type="CDD" id="cd16403">
    <property type="entry name" value="ParB_N_like_MT"/>
    <property type="match status" value="1"/>
</dbReference>
<dbReference type="GO" id="GO:0008170">
    <property type="term" value="F:N-methyltransferase activity"/>
    <property type="evidence" value="ECO:0007669"/>
    <property type="project" value="InterPro"/>
</dbReference>
<dbReference type="GO" id="GO:0003677">
    <property type="term" value="F:DNA binding"/>
    <property type="evidence" value="ECO:0007669"/>
    <property type="project" value="InterPro"/>
</dbReference>
<dbReference type="EMBL" id="JACOQL010000003">
    <property type="protein sequence ID" value="MBC9247510.1"/>
    <property type="molecule type" value="Genomic_DNA"/>
</dbReference>
<comment type="similarity">
    <text evidence="4">Belongs to the N(4)/N(6)-methyltransferase family.</text>
</comment>
<evidence type="ECO:0000256" key="1">
    <source>
        <dbReference type="ARBA" id="ARBA00022603"/>
    </source>
</evidence>
<evidence type="ECO:0000256" key="2">
    <source>
        <dbReference type="ARBA" id="ARBA00022679"/>
    </source>
</evidence>
<dbReference type="RefSeq" id="WP_187793964.1">
    <property type="nucleotide sequence ID" value="NZ_JACOQL010000003.1"/>
</dbReference>
<dbReference type="InterPro" id="IPR002941">
    <property type="entry name" value="DNA_methylase_N4/N6"/>
</dbReference>
<dbReference type="AlphaFoldDB" id="A0A926JD15"/>
<dbReference type="PRINTS" id="PR00508">
    <property type="entry name" value="S21N4MTFRASE"/>
</dbReference>
<sequence>MDLTFAPRQIEFWPIERLRPYARNAKMHGPDQVARIAASMARFGWTVPCMLSDDGELIAGHGRVLAATELGLAEVPVIRLGHLDEAERRAYRIADNKLTELGDWDEGLLRDEVAGLLAEDFDLSLLGFAEDELEALLQDPDIGDGGAAEGEDEVPEPPVDPVSVPSDLWRIGDHRLICGDSTSADVVSKLLGDVRPLLMVTDPPYGVEYDPAWRNHTGAAKTKRTGKVLNDDRADWREAWALFPGDVAYVWHGALHATTVADSLIAAGFDIRSQIIWAKDRLVLSRGDYHWQHEPCWYAVKKRGKGHWAGDRKQTTLWQIANRDQDAETVHGTQKPVECMRRPILNNSSPGQAIYEPFMGSGTTLIAAETTDRVCYGIELNPAYVDVAITRWQNLTGQAAVLDGTDKTFADLTANRR</sequence>
<dbReference type="Gene3D" id="3.90.1530.10">
    <property type="entry name" value="Conserved hypothetical protein from pyrococcus furiosus pfu- 392566-001, ParB domain"/>
    <property type="match status" value="1"/>
</dbReference>
<protein>
    <recommendedName>
        <fullName evidence="4">Methyltransferase</fullName>
        <ecNumber evidence="4">2.1.1.-</ecNumber>
    </recommendedName>
</protein>
<keyword evidence="1" id="KW-0489">Methyltransferase</keyword>
<dbReference type="InterPro" id="IPR003115">
    <property type="entry name" value="ParB_N"/>
</dbReference>
<accession>A0A926JD15</accession>
<evidence type="ECO:0000256" key="3">
    <source>
        <dbReference type="ARBA" id="ARBA00047942"/>
    </source>
</evidence>
<dbReference type="SUPFAM" id="SSF53335">
    <property type="entry name" value="S-adenosyl-L-methionine-dependent methyltransferases"/>
    <property type="match status" value="1"/>
</dbReference>
<dbReference type="GO" id="GO:0009007">
    <property type="term" value="F:site-specific DNA-methyltransferase (adenine-specific) activity"/>
    <property type="evidence" value="ECO:0007669"/>
    <property type="project" value="UniProtKB-EC"/>
</dbReference>
<evidence type="ECO:0000256" key="5">
    <source>
        <dbReference type="SAM" id="MobiDB-lite"/>
    </source>
</evidence>
<dbReference type="GO" id="GO:0032259">
    <property type="term" value="P:methylation"/>
    <property type="evidence" value="ECO:0007669"/>
    <property type="project" value="UniProtKB-KW"/>
</dbReference>
<dbReference type="InterPro" id="IPR036086">
    <property type="entry name" value="ParB/Sulfiredoxin_sf"/>
</dbReference>